<dbReference type="Pfam" id="PF00701">
    <property type="entry name" value="DHDPS"/>
    <property type="match status" value="1"/>
</dbReference>
<sequence length="287" mass="28664">MTLTGLFVPLITPFDGSGSVDGAALERLAHSCVDAGASGLVALGTTSEVSALTGAERRFVVEVVAGVGCPLLVGADSAASLAALGGTDVRAALTVVPPFVRPGEAGVIAHFRALASASPVPLVVYDVPARTGQPLSAATLRELATIPGVVGVKHAPGGITADTVGLLADPPPDFAVLGGDDAFLGPLLAMGATGAITASAHCLTGDYARLVSAWRDGLVDEARTLGRPLSRLSAALFAAPNPTVIKGVLHAEGRIPTPDVRLPLLAADPALVAAARARIASTACTWN</sequence>
<dbReference type="RefSeq" id="WP_344648901.1">
    <property type="nucleotide sequence ID" value="NZ_BAAAGX010000009.1"/>
</dbReference>
<dbReference type="SMART" id="SM01130">
    <property type="entry name" value="DHDPS"/>
    <property type="match status" value="1"/>
</dbReference>
<dbReference type="Gene3D" id="3.20.20.70">
    <property type="entry name" value="Aldolase class I"/>
    <property type="match status" value="1"/>
</dbReference>
<keyword evidence="6" id="KW-1185">Reference proteome</keyword>
<dbReference type="InterPro" id="IPR002220">
    <property type="entry name" value="DapA-like"/>
</dbReference>
<dbReference type="PIRSF" id="PIRSF001365">
    <property type="entry name" value="DHDPS"/>
    <property type="match status" value="1"/>
</dbReference>
<dbReference type="InterPro" id="IPR020625">
    <property type="entry name" value="Schiff_base-form_aldolases_AS"/>
</dbReference>
<keyword evidence="2 4" id="KW-0456">Lyase</keyword>
<dbReference type="EMBL" id="BAAAGX010000009">
    <property type="protein sequence ID" value="GAA0238412.1"/>
    <property type="molecule type" value="Genomic_DNA"/>
</dbReference>
<organism evidence="5 6">
    <name type="scientific">Cryptosporangium japonicum</name>
    <dbReference type="NCBI Taxonomy" id="80872"/>
    <lineage>
        <taxon>Bacteria</taxon>
        <taxon>Bacillati</taxon>
        <taxon>Actinomycetota</taxon>
        <taxon>Actinomycetes</taxon>
        <taxon>Cryptosporangiales</taxon>
        <taxon>Cryptosporangiaceae</taxon>
        <taxon>Cryptosporangium</taxon>
    </lineage>
</organism>
<dbReference type="PANTHER" id="PTHR12128:SF66">
    <property type="entry name" value="4-HYDROXY-2-OXOGLUTARATE ALDOLASE, MITOCHONDRIAL"/>
    <property type="match status" value="1"/>
</dbReference>
<reference evidence="6" key="1">
    <citation type="journal article" date="2019" name="Int. J. Syst. Evol. Microbiol.">
        <title>The Global Catalogue of Microorganisms (GCM) 10K type strain sequencing project: providing services to taxonomists for standard genome sequencing and annotation.</title>
        <authorList>
            <consortium name="The Broad Institute Genomics Platform"/>
            <consortium name="The Broad Institute Genome Sequencing Center for Infectious Disease"/>
            <person name="Wu L."/>
            <person name="Ma J."/>
        </authorList>
    </citation>
    <scope>NUCLEOTIDE SEQUENCE [LARGE SCALE GENOMIC DNA]</scope>
    <source>
        <strain evidence="6">JCM 10425</strain>
    </source>
</reference>
<dbReference type="InterPro" id="IPR013785">
    <property type="entry name" value="Aldolase_TIM"/>
</dbReference>
<gene>
    <name evidence="5" type="primary">dapA_1</name>
    <name evidence="5" type="ORF">GCM10009539_24640</name>
</gene>
<dbReference type="Proteomes" id="UP001500967">
    <property type="component" value="Unassembled WGS sequence"/>
</dbReference>
<proteinExistence type="inferred from homology"/>
<evidence type="ECO:0000256" key="4">
    <source>
        <dbReference type="PIRNR" id="PIRNR001365"/>
    </source>
</evidence>
<dbReference type="PROSITE" id="PS00666">
    <property type="entry name" value="DHDPS_2"/>
    <property type="match status" value="1"/>
</dbReference>
<keyword evidence="3" id="KW-0704">Schiff base</keyword>
<evidence type="ECO:0000256" key="2">
    <source>
        <dbReference type="ARBA" id="ARBA00023239"/>
    </source>
</evidence>
<protein>
    <submittedName>
        <fullName evidence="5">4-hydroxy-tetrahydrodipicolinate synthase</fullName>
    </submittedName>
</protein>
<dbReference type="PRINTS" id="PR00146">
    <property type="entry name" value="DHPICSNTHASE"/>
</dbReference>
<evidence type="ECO:0000313" key="5">
    <source>
        <dbReference type="EMBL" id="GAA0238412.1"/>
    </source>
</evidence>
<evidence type="ECO:0000256" key="3">
    <source>
        <dbReference type="ARBA" id="ARBA00023270"/>
    </source>
</evidence>
<evidence type="ECO:0000256" key="1">
    <source>
        <dbReference type="ARBA" id="ARBA00007592"/>
    </source>
</evidence>
<comment type="similarity">
    <text evidence="1 4">Belongs to the DapA family.</text>
</comment>
<dbReference type="SUPFAM" id="SSF51569">
    <property type="entry name" value="Aldolase"/>
    <property type="match status" value="1"/>
</dbReference>
<accession>A0ABP3DPE8</accession>
<evidence type="ECO:0000313" key="6">
    <source>
        <dbReference type="Proteomes" id="UP001500967"/>
    </source>
</evidence>
<name>A0ABP3DPE8_9ACTN</name>
<comment type="caution">
    <text evidence="5">The sequence shown here is derived from an EMBL/GenBank/DDBJ whole genome shotgun (WGS) entry which is preliminary data.</text>
</comment>
<dbReference type="PANTHER" id="PTHR12128">
    <property type="entry name" value="DIHYDRODIPICOLINATE SYNTHASE"/>
    <property type="match status" value="1"/>
</dbReference>